<feature type="domain" description="YCII-related" evidence="2">
    <location>
        <begin position="7"/>
        <end position="88"/>
    </location>
</feature>
<dbReference type="Gene3D" id="3.30.70.1060">
    <property type="entry name" value="Dimeric alpha+beta barrel"/>
    <property type="match status" value="1"/>
</dbReference>
<evidence type="ECO:0000313" key="4">
    <source>
        <dbReference type="Proteomes" id="UP000661894"/>
    </source>
</evidence>
<accession>A0ABR8Z026</accession>
<dbReference type="InterPro" id="IPR011008">
    <property type="entry name" value="Dimeric_a/b-barrel"/>
</dbReference>
<dbReference type="Pfam" id="PF03795">
    <property type="entry name" value="YCII"/>
    <property type="match status" value="1"/>
</dbReference>
<evidence type="ECO:0000259" key="2">
    <source>
        <dbReference type="Pfam" id="PF03795"/>
    </source>
</evidence>
<proteinExistence type="inferred from homology"/>
<organism evidence="3 4">
    <name type="scientific">Oceanitalea stevensii</name>
    <dbReference type="NCBI Taxonomy" id="2763072"/>
    <lineage>
        <taxon>Bacteria</taxon>
        <taxon>Bacillati</taxon>
        <taxon>Actinomycetota</taxon>
        <taxon>Actinomycetes</taxon>
        <taxon>Micrococcales</taxon>
        <taxon>Bogoriellaceae</taxon>
        <taxon>Georgenia</taxon>
    </lineage>
</organism>
<dbReference type="RefSeq" id="WP_251838512.1">
    <property type="nucleotide sequence ID" value="NZ_JACSPO010000001.1"/>
</dbReference>
<dbReference type="Proteomes" id="UP000661894">
    <property type="component" value="Unassembled WGS sequence"/>
</dbReference>
<gene>
    <name evidence="3" type="ORF">H9624_03530</name>
</gene>
<sequence length="100" mass="11043">MSVFAVEYTYDTNRTDDLAAVRPTHREFLQGLLDEGSLLASGPWLDNAAPGALLLVVAQDVEGAQRLLDDDPFLKAHLITQRTVRPWNPIMGPFAEHASQ</sequence>
<evidence type="ECO:0000313" key="3">
    <source>
        <dbReference type="EMBL" id="MBD8061393.1"/>
    </source>
</evidence>
<name>A0ABR8Z026_9MICO</name>
<keyword evidence="4" id="KW-1185">Reference proteome</keyword>
<evidence type="ECO:0000256" key="1">
    <source>
        <dbReference type="ARBA" id="ARBA00007689"/>
    </source>
</evidence>
<dbReference type="EMBL" id="JACSPO010000001">
    <property type="protein sequence ID" value="MBD8061393.1"/>
    <property type="molecule type" value="Genomic_DNA"/>
</dbReference>
<reference evidence="3 4" key="1">
    <citation type="submission" date="2020-08" db="EMBL/GenBank/DDBJ databases">
        <title>A Genomic Blueprint of the Chicken Gut Microbiome.</title>
        <authorList>
            <person name="Gilroy R."/>
            <person name="Ravi A."/>
            <person name="Getino M."/>
            <person name="Pursley I."/>
            <person name="Horton D.L."/>
            <person name="Alikhan N.-F."/>
            <person name="Baker D."/>
            <person name="Gharbi K."/>
            <person name="Hall N."/>
            <person name="Watson M."/>
            <person name="Adriaenssens E.M."/>
            <person name="Foster-Nyarko E."/>
            <person name="Jarju S."/>
            <person name="Secka A."/>
            <person name="Antonio M."/>
            <person name="Oren A."/>
            <person name="Chaudhuri R."/>
            <person name="La Ragione R.M."/>
            <person name="Hildebrand F."/>
            <person name="Pallen M.J."/>
        </authorList>
    </citation>
    <scope>NUCLEOTIDE SEQUENCE [LARGE SCALE GENOMIC DNA]</scope>
    <source>
        <strain evidence="3 4">Sa1BUA1</strain>
    </source>
</reference>
<dbReference type="InterPro" id="IPR005545">
    <property type="entry name" value="YCII"/>
</dbReference>
<comment type="caution">
    <text evidence="3">The sequence shown here is derived from an EMBL/GenBank/DDBJ whole genome shotgun (WGS) entry which is preliminary data.</text>
</comment>
<comment type="similarity">
    <text evidence="1">Belongs to the YciI family.</text>
</comment>
<protein>
    <recommendedName>
        <fullName evidence="2">YCII-related domain-containing protein</fullName>
    </recommendedName>
</protein>
<dbReference type="SUPFAM" id="SSF54909">
    <property type="entry name" value="Dimeric alpha+beta barrel"/>
    <property type="match status" value="1"/>
</dbReference>